<evidence type="ECO:0000313" key="2">
    <source>
        <dbReference type="Proteomes" id="UP001054945"/>
    </source>
</evidence>
<dbReference type="Proteomes" id="UP001054945">
    <property type="component" value="Unassembled WGS sequence"/>
</dbReference>
<proteinExistence type="predicted"/>
<accession>A0AAV4M4X1</accession>
<dbReference type="AlphaFoldDB" id="A0AAV4M4X1"/>
<evidence type="ECO:0000313" key="1">
    <source>
        <dbReference type="EMBL" id="GIX67172.1"/>
    </source>
</evidence>
<dbReference type="EMBL" id="BPLR01019381">
    <property type="protein sequence ID" value="GIX67172.1"/>
    <property type="molecule type" value="Genomic_DNA"/>
</dbReference>
<organism evidence="1 2">
    <name type="scientific">Caerostris extrusa</name>
    <name type="common">Bark spider</name>
    <name type="synonym">Caerostris bankana</name>
    <dbReference type="NCBI Taxonomy" id="172846"/>
    <lineage>
        <taxon>Eukaryota</taxon>
        <taxon>Metazoa</taxon>
        <taxon>Ecdysozoa</taxon>
        <taxon>Arthropoda</taxon>
        <taxon>Chelicerata</taxon>
        <taxon>Arachnida</taxon>
        <taxon>Araneae</taxon>
        <taxon>Araneomorphae</taxon>
        <taxon>Entelegynae</taxon>
        <taxon>Araneoidea</taxon>
        <taxon>Araneidae</taxon>
        <taxon>Caerostris</taxon>
    </lineage>
</organism>
<comment type="caution">
    <text evidence="1">The sequence shown here is derived from an EMBL/GenBank/DDBJ whole genome shotgun (WGS) entry which is preliminary data.</text>
</comment>
<gene>
    <name evidence="1" type="ORF">CEXT_463951</name>
</gene>
<sequence length="161" mass="18067">MCEKLLYPNLWRSYFEALGFIRELSAKSLDLLVLFPARSLIPFLPLHQAVSFLPLPFRQTLLSRAARKYDVNYNDLEPNDSSEHVEAVVMDLGHLFYSFHMTFDVRSLRTSKQHLSATSSSGAIPPPIRTFSSVTSPAAADGRRSVSRGATTELYSVSDKL</sequence>
<reference evidence="1 2" key="1">
    <citation type="submission" date="2021-06" db="EMBL/GenBank/DDBJ databases">
        <title>Caerostris extrusa draft genome.</title>
        <authorList>
            <person name="Kono N."/>
            <person name="Arakawa K."/>
        </authorList>
    </citation>
    <scope>NUCLEOTIDE SEQUENCE [LARGE SCALE GENOMIC DNA]</scope>
</reference>
<keyword evidence="2" id="KW-1185">Reference proteome</keyword>
<protein>
    <submittedName>
        <fullName evidence="1">Uncharacterized protein</fullName>
    </submittedName>
</protein>
<name>A0AAV4M4X1_CAEEX</name>